<name>A0A7W9TJN7_9ACTN</name>
<evidence type="ECO:0000256" key="1">
    <source>
        <dbReference type="SAM" id="MobiDB-lite"/>
    </source>
</evidence>
<dbReference type="RefSeq" id="WP_246555265.1">
    <property type="nucleotide sequence ID" value="NZ_BAAARS010000020.1"/>
</dbReference>
<dbReference type="AlphaFoldDB" id="A0A7W9TJN7"/>
<feature type="region of interest" description="Disordered" evidence="1">
    <location>
        <begin position="19"/>
        <end position="82"/>
    </location>
</feature>
<organism evidence="2 3">
    <name type="scientific">Streptomyces paradoxus</name>
    <dbReference type="NCBI Taxonomy" id="66375"/>
    <lineage>
        <taxon>Bacteria</taxon>
        <taxon>Bacillati</taxon>
        <taxon>Actinomycetota</taxon>
        <taxon>Actinomycetes</taxon>
        <taxon>Kitasatosporales</taxon>
        <taxon>Streptomycetaceae</taxon>
        <taxon>Streptomyces</taxon>
    </lineage>
</organism>
<protein>
    <submittedName>
        <fullName evidence="2">Uncharacterized protein</fullName>
    </submittedName>
</protein>
<proteinExistence type="predicted"/>
<comment type="caution">
    <text evidence="2">The sequence shown here is derived from an EMBL/GenBank/DDBJ whole genome shotgun (WGS) entry which is preliminary data.</text>
</comment>
<sequence>MRRVHTGHATTTEQALLARATTLPVPAARHPHHGTGPTTGESAQHDEDDSIDELDDLPEDDTRPAAAAGFGLYDAYEEADKW</sequence>
<evidence type="ECO:0000313" key="3">
    <source>
        <dbReference type="Proteomes" id="UP000591537"/>
    </source>
</evidence>
<feature type="compositionally biased region" description="Acidic residues" evidence="1">
    <location>
        <begin position="46"/>
        <end position="59"/>
    </location>
</feature>
<reference evidence="2 3" key="1">
    <citation type="submission" date="2020-08" db="EMBL/GenBank/DDBJ databases">
        <title>Genomic Encyclopedia of Type Strains, Phase IV (KMG-IV): sequencing the most valuable type-strain genomes for metagenomic binning, comparative biology and taxonomic classification.</title>
        <authorList>
            <person name="Goeker M."/>
        </authorList>
    </citation>
    <scope>NUCLEOTIDE SEQUENCE [LARGE SCALE GENOMIC DNA]</scope>
    <source>
        <strain evidence="2 3">DSM 43350</strain>
    </source>
</reference>
<accession>A0A7W9TJN7</accession>
<evidence type="ECO:0000313" key="2">
    <source>
        <dbReference type="EMBL" id="MBB6081118.1"/>
    </source>
</evidence>
<dbReference type="Proteomes" id="UP000591537">
    <property type="component" value="Unassembled WGS sequence"/>
</dbReference>
<dbReference type="EMBL" id="JACHGV010000016">
    <property type="protein sequence ID" value="MBB6081118.1"/>
    <property type="molecule type" value="Genomic_DNA"/>
</dbReference>
<gene>
    <name evidence="2" type="ORF">HNR57_007069</name>
</gene>
<keyword evidence="3" id="KW-1185">Reference proteome</keyword>